<feature type="transmembrane region" description="Helical" evidence="1">
    <location>
        <begin position="356"/>
        <end position="377"/>
    </location>
</feature>
<feature type="transmembrane region" description="Helical" evidence="1">
    <location>
        <begin position="124"/>
        <end position="144"/>
    </location>
</feature>
<dbReference type="PATRIC" id="fig|993517.3.peg.5326"/>
<sequence length="447" mass="49085">MATEELLLRGTLVVASLGLVMLPVWCWVSRFNVWAISATVPIFIAGYGIPLLMDPQLLSGETWEGELPLFAALGVTGLASCFAGIAFSSHCSRRVVMPVPVRRGANWLSRDPEKFENLLRKRSAILLVLVIAGLIISFAFRGNIPLFADDQMAAKYAKNPSNYGQYKKIAAVYRSSILIYSVVMPLNIFFAFKNLSLPRIALIALAFLLMLGTLFKSQAVFPVLIGLGFVASSHSRSWLTWLAVLCIATVGGAITNEAIHLIQSGGNLNQSSLSDHSFGHSVSQGAPDITDTLRFLSRFDPDQHATFGKTFVGGMVPFQYKWNPAIYSLSIAFYGDLRDIDTHTLKSGGFRMLSPIWGFAAFGWLGAALVPFISGFLFKSIFHEVRSVLSGIKNRAFSLYCILLGSYTADLLGNLHLMSIYRLTALAIVFAIGLPPLVVWRFRKLTL</sequence>
<feature type="transmembrane region" description="Helical" evidence="1">
    <location>
        <begin position="171"/>
        <end position="190"/>
    </location>
</feature>
<proteinExistence type="predicted"/>
<comment type="caution">
    <text evidence="2">The sequence shown here is derived from an EMBL/GenBank/DDBJ whole genome shotgun (WGS) entry which is preliminary data.</text>
</comment>
<keyword evidence="1" id="KW-1133">Transmembrane helix</keyword>
<evidence type="ECO:0008006" key="4">
    <source>
        <dbReference type="Google" id="ProtNLM"/>
    </source>
</evidence>
<name>K5C9L0_RHOBT</name>
<evidence type="ECO:0000313" key="2">
    <source>
        <dbReference type="EMBL" id="EKJ99824.1"/>
    </source>
</evidence>
<feature type="transmembrane region" description="Helical" evidence="1">
    <location>
        <begin position="31"/>
        <end position="49"/>
    </location>
</feature>
<evidence type="ECO:0000313" key="3">
    <source>
        <dbReference type="Proteomes" id="UP000007993"/>
    </source>
</evidence>
<feature type="transmembrane region" description="Helical" evidence="1">
    <location>
        <begin position="420"/>
        <end position="442"/>
    </location>
</feature>
<dbReference type="EMBL" id="AMCW01000137">
    <property type="protein sequence ID" value="EKJ99824.1"/>
    <property type="molecule type" value="Genomic_DNA"/>
</dbReference>
<feature type="transmembrane region" description="Helical" evidence="1">
    <location>
        <begin position="238"/>
        <end position="259"/>
    </location>
</feature>
<gene>
    <name evidence="2" type="ORF">RBSH_04908</name>
</gene>
<feature type="transmembrane region" description="Helical" evidence="1">
    <location>
        <begin position="6"/>
        <end position="24"/>
    </location>
</feature>
<organism evidence="2 3">
    <name type="scientific">Rhodopirellula baltica SH28</name>
    <dbReference type="NCBI Taxonomy" id="993517"/>
    <lineage>
        <taxon>Bacteria</taxon>
        <taxon>Pseudomonadati</taxon>
        <taxon>Planctomycetota</taxon>
        <taxon>Planctomycetia</taxon>
        <taxon>Pirellulales</taxon>
        <taxon>Pirellulaceae</taxon>
        <taxon>Rhodopirellula</taxon>
    </lineage>
</organism>
<feature type="transmembrane region" description="Helical" evidence="1">
    <location>
        <begin position="202"/>
        <end position="232"/>
    </location>
</feature>
<dbReference type="RefSeq" id="WP_007334352.1">
    <property type="nucleotide sequence ID" value="NZ_AMCW01000137.1"/>
</dbReference>
<dbReference type="Proteomes" id="UP000007993">
    <property type="component" value="Unassembled WGS sequence"/>
</dbReference>
<keyword evidence="1" id="KW-0812">Transmembrane</keyword>
<protein>
    <recommendedName>
        <fullName evidence="4">Oligosaccharide repeat unit polymerase</fullName>
    </recommendedName>
</protein>
<keyword evidence="1" id="KW-0472">Membrane</keyword>
<evidence type="ECO:0000256" key="1">
    <source>
        <dbReference type="SAM" id="Phobius"/>
    </source>
</evidence>
<reference evidence="2 3" key="1">
    <citation type="journal article" date="2013" name="Mar. Genomics">
        <title>Expression of sulfatases in Rhodopirellula baltica and the diversity of sulfatases in the genus Rhodopirellula.</title>
        <authorList>
            <person name="Wegner C.E."/>
            <person name="Richter-Heitmann T."/>
            <person name="Klindworth A."/>
            <person name="Klockow C."/>
            <person name="Richter M."/>
            <person name="Achstetter T."/>
            <person name="Glockner F.O."/>
            <person name="Harder J."/>
        </authorList>
    </citation>
    <scope>NUCLEOTIDE SEQUENCE [LARGE SCALE GENOMIC DNA]</scope>
    <source>
        <strain evidence="2 3">SH28</strain>
    </source>
</reference>
<accession>K5C9L0</accession>
<dbReference type="AlphaFoldDB" id="K5C9L0"/>
<feature type="transmembrane region" description="Helical" evidence="1">
    <location>
        <begin position="69"/>
        <end position="87"/>
    </location>
</feature>